<proteinExistence type="predicted"/>
<feature type="region of interest" description="Disordered" evidence="1">
    <location>
        <begin position="1"/>
        <end position="27"/>
    </location>
</feature>
<feature type="compositionally biased region" description="Polar residues" evidence="1">
    <location>
        <begin position="1"/>
        <end position="11"/>
    </location>
</feature>
<dbReference type="AlphaFoldDB" id="A0A3M7PL21"/>
<gene>
    <name evidence="2" type="ORF">BpHYR1_023628</name>
</gene>
<sequence length="238" mass="27702">MKTTAQEPTTSKRARDEEPVSTSPKRQKTQILRHCILNANLTSEDTVLELFENVRIIGVDKESFTDKRHYHVLGIPKLFKRAARDLSKITLEQMGISHHLARQAFHSMHYGEIRDFNHWENLISYIEKKKSIAIRSSGLRYPTETLSARETPLSGQKQRTVGGEMDREESAPRRSGVRRIRGDRSRGRINRLRKIKYFIPLSVSHLPERPFSAKIPIHYKMIFNIRKTELVISQNLDF</sequence>
<evidence type="ECO:0000313" key="2">
    <source>
        <dbReference type="EMBL" id="RMZ99801.1"/>
    </source>
</evidence>
<name>A0A3M7PL21_BRAPC</name>
<feature type="compositionally biased region" description="Polar residues" evidence="1">
    <location>
        <begin position="145"/>
        <end position="159"/>
    </location>
</feature>
<dbReference type="Proteomes" id="UP000276133">
    <property type="component" value="Unassembled WGS sequence"/>
</dbReference>
<evidence type="ECO:0000313" key="3">
    <source>
        <dbReference type="Proteomes" id="UP000276133"/>
    </source>
</evidence>
<reference evidence="2 3" key="1">
    <citation type="journal article" date="2018" name="Sci. Rep.">
        <title>Genomic signatures of local adaptation to the degree of environmental predictability in rotifers.</title>
        <authorList>
            <person name="Franch-Gras L."/>
            <person name="Hahn C."/>
            <person name="Garcia-Roger E.M."/>
            <person name="Carmona M.J."/>
            <person name="Serra M."/>
            <person name="Gomez A."/>
        </authorList>
    </citation>
    <scope>NUCLEOTIDE SEQUENCE [LARGE SCALE GENOMIC DNA]</scope>
    <source>
        <strain evidence="2">HYR1</strain>
    </source>
</reference>
<organism evidence="2 3">
    <name type="scientific">Brachionus plicatilis</name>
    <name type="common">Marine rotifer</name>
    <name type="synonym">Brachionus muelleri</name>
    <dbReference type="NCBI Taxonomy" id="10195"/>
    <lineage>
        <taxon>Eukaryota</taxon>
        <taxon>Metazoa</taxon>
        <taxon>Spiralia</taxon>
        <taxon>Gnathifera</taxon>
        <taxon>Rotifera</taxon>
        <taxon>Eurotatoria</taxon>
        <taxon>Monogononta</taxon>
        <taxon>Pseudotrocha</taxon>
        <taxon>Ploima</taxon>
        <taxon>Brachionidae</taxon>
        <taxon>Brachionus</taxon>
    </lineage>
</organism>
<keyword evidence="3" id="KW-1185">Reference proteome</keyword>
<evidence type="ECO:0000256" key="1">
    <source>
        <dbReference type="SAM" id="MobiDB-lite"/>
    </source>
</evidence>
<protein>
    <submittedName>
        <fullName evidence="2">Uncharacterized protein</fullName>
    </submittedName>
</protein>
<comment type="caution">
    <text evidence="2">The sequence shown here is derived from an EMBL/GenBank/DDBJ whole genome shotgun (WGS) entry which is preliminary data.</text>
</comment>
<accession>A0A3M7PL21</accession>
<dbReference type="EMBL" id="REGN01010044">
    <property type="protein sequence ID" value="RMZ99801.1"/>
    <property type="molecule type" value="Genomic_DNA"/>
</dbReference>
<feature type="region of interest" description="Disordered" evidence="1">
    <location>
        <begin position="145"/>
        <end position="183"/>
    </location>
</feature>